<feature type="region of interest" description="Disordered" evidence="2">
    <location>
        <begin position="263"/>
        <end position="310"/>
    </location>
</feature>
<gene>
    <name evidence="3" type="ORF">B9Z19DRAFT_1168212</name>
</gene>
<reference evidence="3 4" key="1">
    <citation type="submission" date="2017-04" db="EMBL/GenBank/DDBJ databases">
        <title>Draft genome sequence of Tuber borchii Vittad., a whitish edible truffle.</title>
        <authorList>
            <consortium name="DOE Joint Genome Institute"/>
            <person name="Murat C."/>
            <person name="Kuo A."/>
            <person name="Barry K.W."/>
            <person name="Clum A."/>
            <person name="Dockter R.B."/>
            <person name="Fauchery L."/>
            <person name="Iotti M."/>
            <person name="Kohler A."/>
            <person name="Labutti K."/>
            <person name="Lindquist E.A."/>
            <person name="Lipzen A."/>
            <person name="Ohm R.A."/>
            <person name="Wang M."/>
            <person name="Grigoriev I.V."/>
            <person name="Zambonelli A."/>
            <person name="Martin F.M."/>
        </authorList>
    </citation>
    <scope>NUCLEOTIDE SEQUENCE [LARGE SCALE GENOMIC DNA]</scope>
    <source>
        <strain evidence="3 4">Tbo3840</strain>
    </source>
</reference>
<evidence type="ECO:0000256" key="2">
    <source>
        <dbReference type="SAM" id="MobiDB-lite"/>
    </source>
</evidence>
<accession>A0A2T7A094</accession>
<name>A0A2T7A094_TUBBO</name>
<keyword evidence="4" id="KW-1185">Reference proteome</keyword>
<feature type="region of interest" description="Disordered" evidence="2">
    <location>
        <begin position="379"/>
        <end position="405"/>
    </location>
</feature>
<comment type="caution">
    <text evidence="3">The sequence shown here is derived from an EMBL/GenBank/DDBJ whole genome shotgun (WGS) entry which is preliminary data.</text>
</comment>
<evidence type="ECO:0000313" key="4">
    <source>
        <dbReference type="Proteomes" id="UP000244722"/>
    </source>
</evidence>
<protein>
    <submittedName>
        <fullName evidence="3">Uncharacterized protein</fullName>
    </submittedName>
</protein>
<dbReference type="Proteomes" id="UP000244722">
    <property type="component" value="Unassembled WGS sequence"/>
</dbReference>
<evidence type="ECO:0000313" key="3">
    <source>
        <dbReference type="EMBL" id="PUU81115.1"/>
    </source>
</evidence>
<proteinExistence type="predicted"/>
<feature type="region of interest" description="Disordered" evidence="2">
    <location>
        <begin position="174"/>
        <end position="207"/>
    </location>
</feature>
<dbReference type="EMBL" id="NESQ01000050">
    <property type="protein sequence ID" value="PUU81115.1"/>
    <property type="molecule type" value="Genomic_DNA"/>
</dbReference>
<sequence length="405" mass="43255">MNPDTSNTVAPIENSGTPAASSEEGIAYQELFTEAATETIGALEAGLYGLLTGSISMVWDAIVKLSEVVKKEEEGKEEKEEKEKEKEKVMKAMGKMRVAMEMEMKRKMGIKEREERDDGGVATTAVTTTGPTGTQIPAPQLADHQSPGNPNTAKSVTPSSIMRRKITIADKVTKAPHARIAREVSQGSHRRSKRIIESTQNPGQGKLPVAATAQEDGSAVAAPVEKVIVDGMNGEIVPGAEAEVVMEKGKEVTIEGRSQVLKPRAGGGVKKKGIVASLSRRIRKHSNSGGMGKETENQSITPPTTTDKATEARRTMALHQVPHGPRRQSVRIIEAMQKSAGKEGGSAAAGQVKQEETDKAESKREIAIAVVINIKSPILKPKGGAGVQKRVDRGGKGRRVKRESV</sequence>
<feature type="coiled-coil region" evidence="1">
    <location>
        <begin position="62"/>
        <end position="92"/>
    </location>
</feature>
<feature type="region of interest" description="Disordered" evidence="2">
    <location>
        <begin position="111"/>
        <end position="157"/>
    </location>
</feature>
<feature type="compositionally biased region" description="Basic residues" evidence="2">
    <location>
        <begin position="396"/>
        <end position="405"/>
    </location>
</feature>
<feature type="region of interest" description="Disordered" evidence="2">
    <location>
        <begin position="1"/>
        <end position="22"/>
    </location>
</feature>
<dbReference type="STRING" id="42251.A0A2T7A094"/>
<dbReference type="AlphaFoldDB" id="A0A2T7A094"/>
<feature type="compositionally biased region" description="Low complexity" evidence="2">
    <location>
        <begin position="120"/>
        <end position="134"/>
    </location>
</feature>
<dbReference type="OrthoDB" id="10667709at2759"/>
<feature type="compositionally biased region" description="Polar residues" evidence="2">
    <location>
        <begin position="146"/>
        <end position="157"/>
    </location>
</feature>
<feature type="compositionally biased region" description="Polar residues" evidence="2">
    <location>
        <begin position="297"/>
        <end position="307"/>
    </location>
</feature>
<organism evidence="3 4">
    <name type="scientific">Tuber borchii</name>
    <name type="common">White truffle</name>
    <dbReference type="NCBI Taxonomy" id="42251"/>
    <lineage>
        <taxon>Eukaryota</taxon>
        <taxon>Fungi</taxon>
        <taxon>Dikarya</taxon>
        <taxon>Ascomycota</taxon>
        <taxon>Pezizomycotina</taxon>
        <taxon>Pezizomycetes</taxon>
        <taxon>Pezizales</taxon>
        <taxon>Tuberaceae</taxon>
        <taxon>Tuber</taxon>
    </lineage>
</organism>
<feature type="compositionally biased region" description="Basic and acidic residues" evidence="2">
    <location>
        <begin position="353"/>
        <end position="362"/>
    </location>
</feature>
<evidence type="ECO:0000256" key="1">
    <source>
        <dbReference type="SAM" id="Coils"/>
    </source>
</evidence>
<feature type="compositionally biased region" description="Polar residues" evidence="2">
    <location>
        <begin position="1"/>
        <end position="20"/>
    </location>
</feature>
<keyword evidence="1" id="KW-0175">Coiled coil</keyword>
<feature type="region of interest" description="Disordered" evidence="2">
    <location>
        <begin position="336"/>
        <end position="362"/>
    </location>
</feature>